<accession>A0ABP3I0U4</accession>
<keyword evidence="2" id="KW-1185">Reference proteome</keyword>
<gene>
    <name evidence="1" type="ORF">GCM10009093_12250</name>
</gene>
<comment type="caution">
    <text evidence="1">The sequence shown here is derived from an EMBL/GenBank/DDBJ whole genome shotgun (WGS) entry which is preliminary data.</text>
</comment>
<dbReference type="GO" id="GO:0032259">
    <property type="term" value="P:methylation"/>
    <property type="evidence" value="ECO:0007669"/>
    <property type="project" value="UniProtKB-KW"/>
</dbReference>
<sequence>MTVRALKLSLGDSEDTIAWYDRSAAAYSDDTLKRDPVDLCNAFVGRLPERGVILDAGSGSGRDTLAFLGHGFEVEAFDASQELARLSSTLTGRKTQVARFETYVGPQARYDGIWAFASLLHVREPDLPDVLARLARTLKSGGCLFANFKVGDGERCDEFGRLYTDMDERRLQALFSGSGLWTEVEIGTQQASAAFGTPTAWISVFALRA</sequence>
<protein>
    <submittedName>
        <fullName evidence="1">Class I SAM-dependent methyltransferase</fullName>
    </submittedName>
</protein>
<name>A0ABP3I0U4_9CAUL</name>
<keyword evidence="1" id="KW-0808">Transferase</keyword>
<dbReference type="EMBL" id="BAAAEJ010000004">
    <property type="protein sequence ID" value="GAA0386980.1"/>
    <property type="molecule type" value="Genomic_DNA"/>
</dbReference>
<keyword evidence="1" id="KW-0489">Methyltransferase</keyword>
<evidence type="ECO:0000313" key="1">
    <source>
        <dbReference type="EMBL" id="GAA0386980.1"/>
    </source>
</evidence>
<organism evidence="1 2">
    <name type="scientific">Brevundimonas terrae</name>
    <dbReference type="NCBI Taxonomy" id="363631"/>
    <lineage>
        <taxon>Bacteria</taxon>
        <taxon>Pseudomonadati</taxon>
        <taxon>Pseudomonadota</taxon>
        <taxon>Alphaproteobacteria</taxon>
        <taxon>Caulobacterales</taxon>
        <taxon>Caulobacteraceae</taxon>
        <taxon>Brevundimonas</taxon>
    </lineage>
</organism>
<dbReference type="Gene3D" id="3.40.50.150">
    <property type="entry name" value="Vaccinia Virus protein VP39"/>
    <property type="match status" value="1"/>
</dbReference>
<dbReference type="SUPFAM" id="SSF53335">
    <property type="entry name" value="S-adenosyl-L-methionine-dependent methyltransferases"/>
    <property type="match status" value="1"/>
</dbReference>
<dbReference type="Proteomes" id="UP001500791">
    <property type="component" value="Unassembled WGS sequence"/>
</dbReference>
<dbReference type="PANTHER" id="PTHR43861">
    <property type="entry name" value="TRANS-ACONITATE 2-METHYLTRANSFERASE-RELATED"/>
    <property type="match status" value="1"/>
</dbReference>
<dbReference type="InterPro" id="IPR029063">
    <property type="entry name" value="SAM-dependent_MTases_sf"/>
</dbReference>
<evidence type="ECO:0000313" key="2">
    <source>
        <dbReference type="Proteomes" id="UP001500791"/>
    </source>
</evidence>
<proteinExistence type="predicted"/>
<dbReference type="PANTHER" id="PTHR43861:SF1">
    <property type="entry name" value="TRANS-ACONITATE 2-METHYLTRANSFERASE"/>
    <property type="match status" value="1"/>
</dbReference>
<dbReference type="RefSeq" id="WP_167179354.1">
    <property type="nucleotide sequence ID" value="NZ_BAAAEJ010000004.1"/>
</dbReference>
<dbReference type="Pfam" id="PF13489">
    <property type="entry name" value="Methyltransf_23"/>
    <property type="match status" value="1"/>
</dbReference>
<dbReference type="CDD" id="cd02440">
    <property type="entry name" value="AdoMet_MTases"/>
    <property type="match status" value="1"/>
</dbReference>
<dbReference type="GO" id="GO:0008168">
    <property type="term" value="F:methyltransferase activity"/>
    <property type="evidence" value="ECO:0007669"/>
    <property type="project" value="UniProtKB-KW"/>
</dbReference>
<reference evidence="2" key="1">
    <citation type="journal article" date="2019" name="Int. J. Syst. Evol. Microbiol.">
        <title>The Global Catalogue of Microorganisms (GCM) 10K type strain sequencing project: providing services to taxonomists for standard genome sequencing and annotation.</title>
        <authorList>
            <consortium name="The Broad Institute Genomics Platform"/>
            <consortium name="The Broad Institute Genome Sequencing Center for Infectious Disease"/>
            <person name="Wu L."/>
            <person name="Ma J."/>
        </authorList>
    </citation>
    <scope>NUCLEOTIDE SEQUENCE [LARGE SCALE GENOMIC DNA]</scope>
    <source>
        <strain evidence="2">JCM 13476</strain>
    </source>
</reference>